<dbReference type="GO" id="GO:0016887">
    <property type="term" value="F:ATP hydrolysis activity"/>
    <property type="evidence" value="ECO:0007669"/>
    <property type="project" value="InterPro"/>
</dbReference>
<evidence type="ECO:0000313" key="10">
    <source>
        <dbReference type="EMBL" id="QDX26685.1"/>
    </source>
</evidence>
<dbReference type="SUPFAM" id="SSF52540">
    <property type="entry name" value="P-loop containing nucleoside triphosphate hydrolases"/>
    <property type="match status" value="1"/>
</dbReference>
<reference evidence="10 11" key="1">
    <citation type="submission" date="2019-07" db="EMBL/GenBank/DDBJ databases">
        <title>Sphingomonas alkalisoli sp. nov., isolated from rhizosphere soil of Suaedae salsa.</title>
        <authorList>
            <person name="Zhang H."/>
            <person name="Xu L."/>
            <person name="Zhang J.-X."/>
            <person name="Sun J.-Q."/>
        </authorList>
    </citation>
    <scope>NUCLEOTIDE SEQUENCE [LARGE SCALE GENOMIC DNA]</scope>
    <source>
        <strain evidence="10 11">XS-10</strain>
    </source>
</reference>
<evidence type="ECO:0000256" key="6">
    <source>
        <dbReference type="ARBA" id="ARBA00023136"/>
    </source>
</evidence>
<feature type="transmembrane region" description="Helical" evidence="7">
    <location>
        <begin position="269"/>
        <end position="289"/>
    </location>
</feature>
<feature type="transmembrane region" description="Helical" evidence="7">
    <location>
        <begin position="81"/>
        <end position="98"/>
    </location>
</feature>
<accession>A0A518RGV8</accession>
<evidence type="ECO:0000313" key="11">
    <source>
        <dbReference type="Proteomes" id="UP000318055"/>
    </source>
</evidence>
<dbReference type="InterPro" id="IPR003439">
    <property type="entry name" value="ABC_transporter-like_ATP-bd"/>
</dbReference>
<dbReference type="PANTHER" id="PTHR24221">
    <property type="entry name" value="ATP-BINDING CASSETTE SUB-FAMILY B"/>
    <property type="match status" value="1"/>
</dbReference>
<organism evidence="10 11">
    <name type="scientific">Sphingomonas suaedae</name>
    <dbReference type="NCBI Taxonomy" id="2599297"/>
    <lineage>
        <taxon>Bacteria</taxon>
        <taxon>Pseudomonadati</taxon>
        <taxon>Pseudomonadota</taxon>
        <taxon>Alphaproteobacteria</taxon>
        <taxon>Sphingomonadales</taxon>
        <taxon>Sphingomonadaceae</taxon>
        <taxon>Sphingomonas</taxon>
    </lineage>
</organism>
<evidence type="ECO:0000256" key="1">
    <source>
        <dbReference type="ARBA" id="ARBA00004651"/>
    </source>
</evidence>
<dbReference type="InterPro" id="IPR039421">
    <property type="entry name" value="Type_1_exporter"/>
</dbReference>
<evidence type="ECO:0000256" key="4">
    <source>
        <dbReference type="ARBA" id="ARBA00022840"/>
    </source>
</evidence>
<evidence type="ECO:0000256" key="7">
    <source>
        <dbReference type="SAM" id="Phobius"/>
    </source>
</evidence>
<evidence type="ECO:0000259" key="8">
    <source>
        <dbReference type="PROSITE" id="PS50893"/>
    </source>
</evidence>
<dbReference type="GO" id="GO:0140359">
    <property type="term" value="F:ABC-type transporter activity"/>
    <property type="evidence" value="ECO:0007669"/>
    <property type="project" value="InterPro"/>
</dbReference>
<dbReference type="RefSeq" id="WP_145847548.1">
    <property type="nucleotide sequence ID" value="NZ_CP042239.1"/>
</dbReference>
<dbReference type="KEGG" id="ssua:FPZ54_12125"/>
<dbReference type="InterPro" id="IPR027417">
    <property type="entry name" value="P-loop_NTPase"/>
</dbReference>
<dbReference type="GO" id="GO:0034040">
    <property type="term" value="F:ATPase-coupled lipid transmembrane transporter activity"/>
    <property type="evidence" value="ECO:0007669"/>
    <property type="project" value="TreeGrafter"/>
</dbReference>
<feature type="transmembrane region" description="Helical" evidence="7">
    <location>
        <begin position="177"/>
        <end position="198"/>
    </location>
</feature>
<feature type="transmembrane region" description="Helical" evidence="7">
    <location>
        <begin position="34"/>
        <end position="61"/>
    </location>
</feature>
<sequence>MTDPGPPARGASHADARAFILAFAAHAGRGGVGAVALVAAGALLEGVGLALLVPIIGLILAPDETGGWVAGLIGGDATGRLTLLLVGFLGVMILRALVLRWRDLALFELQNRFTLRLRSNLVGALAEAPWERLARVEHARVTSLLMADIGRIGSAAHFLVQSAVSVAMLAIQLLVALALAPLFALFALGGLAAATILVRRASPNSAVLGRRIVEANRGLMGSASGFLGGLKASAAQGASARFADEFDAAQRGAAAEQRRFMRSQTNSRTLLSIATALAAAGVVAGGVLAGVSAPVLIALIVIFARMAPLAIQLQQGAQQLIYNGASYAAVCAAEAELRTDAPVAETAEPPPPGAILLERVTYRHGVGGGGVSGVTLRIEPGEIIGVAGPSGGGKTTLIDLISGLLAPQSGTITVGGVPLARSGWGATVGYVPQDGFLFHDSVRRNLSWGDPGCDDAAIHRALDVADATALVARMPRGLDTIVGERGALLSGGERQRLSIARAVLGERRLLILDEATAALDPASEATILAGLTALTPRPVILIVAHRAETLARCPRVIRVESGVVREEPVAAPVR</sequence>
<dbReference type="Proteomes" id="UP000318055">
    <property type="component" value="Chromosome"/>
</dbReference>
<dbReference type="AlphaFoldDB" id="A0A518RGV8"/>
<dbReference type="SMART" id="SM00382">
    <property type="entry name" value="AAA"/>
    <property type="match status" value="1"/>
</dbReference>
<keyword evidence="4 10" id="KW-0067">ATP-binding</keyword>
<feature type="domain" description="ABC transmembrane type-1" evidence="9">
    <location>
        <begin position="32"/>
        <end position="313"/>
    </location>
</feature>
<feature type="transmembrane region" description="Helical" evidence="7">
    <location>
        <begin position="152"/>
        <end position="171"/>
    </location>
</feature>
<dbReference type="PROSITE" id="PS50929">
    <property type="entry name" value="ABC_TM1F"/>
    <property type="match status" value="1"/>
</dbReference>
<evidence type="ECO:0000259" key="9">
    <source>
        <dbReference type="PROSITE" id="PS50929"/>
    </source>
</evidence>
<dbReference type="EMBL" id="CP042239">
    <property type="protein sequence ID" value="QDX26685.1"/>
    <property type="molecule type" value="Genomic_DNA"/>
</dbReference>
<dbReference type="Gene3D" id="1.20.1560.10">
    <property type="entry name" value="ABC transporter type 1, transmembrane domain"/>
    <property type="match status" value="1"/>
</dbReference>
<protein>
    <submittedName>
        <fullName evidence="10">ABC transporter ATP-binding protein</fullName>
    </submittedName>
</protein>
<dbReference type="Pfam" id="PF00005">
    <property type="entry name" value="ABC_tran"/>
    <property type="match status" value="1"/>
</dbReference>
<dbReference type="GO" id="GO:0005886">
    <property type="term" value="C:plasma membrane"/>
    <property type="evidence" value="ECO:0007669"/>
    <property type="project" value="UniProtKB-SubCell"/>
</dbReference>
<dbReference type="PROSITE" id="PS50893">
    <property type="entry name" value="ABC_TRANSPORTER_2"/>
    <property type="match status" value="1"/>
</dbReference>
<dbReference type="InterPro" id="IPR003593">
    <property type="entry name" value="AAA+_ATPase"/>
</dbReference>
<gene>
    <name evidence="10" type="ORF">FPZ54_12125</name>
</gene>
<keyword evidence="5 7" id="KW-1133">Transmembrane helix</keyword>
<dbReference type="SUPFAM" id="SSF90123">
    <property type="entry name" value="ABC transporter transmembrane region"/>
    <property type="match status" value="1"/>
</dbReference>
<dbReference type="Gene3D" id="3.40.50.300">
    <property type="entry name" value="P-loop containing nucleotide triphosphate hydrolases"/>
    <property type="match status" value="1"/>
</dbReference>
<dbReference type="InterPro" id="IPR011527">
    <property type="entry name" value="ABC1_TM_dom"/>
</dbReference>
<dbReference type="InterPro" id="IPR036640">
    <property type="entry name" value="ABC1_TM_sf"/>
</dbReference>
<dbReference type="GO" id="GO:0005524">
    <property type="term" value="F:ATP binding"/>
    <property type="evidence" value="ECO:0007669"/>
    <property type="project" value="UniProtKB-KW"/>
</dbReference>
<keyword evidence="2 7" id="KW-0812">Transmembrane</keyword>
<evidence type="ECO:0000256" key="3">
    <source>
        <dbReference type="ARBA" id="ARBA00022741"/>
    </source>
</evidence>
<dbReference type="PANTHER" id="PTHR24221:SF654">
    <property type="entry name" value="ATP-BINDING CASSETTE SUB-FAMILY B MEMBER 6"/>
    <property type="match status" value="1"/>
</dbReference>
<comment type="subcellular location">
    <subcellularLocation>
        <location evidence="1">Cell membrane</location>
        <topology evidence="1">Multi-pass membrane protein</topology>
    </subcellularLocation>
</comment>
<keyword evidence="11" id="KW-1185">Reference proteome</keyword>
<dbReference type="InterPro" id="IPR017871">
    <property type="entry name" value="ABC_transporter-like_CS"/>
</dbReference>
<proteinExistence type="predicted"/>
<keyword evidence="3" id="KW-0547">Nucleotide-binding</keyword>
<dbReference type="PROSITE" id="PS00211">
    <property type="entry name" value="ABC_TRANSPORTER_1"/>
    <property type="match status" value="1"/>
</dbReference>
<keyword evidence="6 7" id="KW-0472">Membrane</keyword>
<evidence type="ECO:0000256" key="2">
    <source>
        <dbReference type="ARBA" id="ARBA00022692"/>
    </source>
</evidence>
<name>A0A518RGV8_9SPHN</name>
<feature type="domain" description="ABC transporter" evidence="8">
    <location>
        <begin position="355"/>
        <end position="573"/>
    </location>
</feature>
<dbReference type="OrthoDB" id="5288711at2"/>
<evidence type="ECO:0000256" key="5">
    <source>
        <dbReference type="ARBA" id="ARBA00022989"/>
    </source>
</evidence>